<gene>
    <name evidence="3" type="ORF">HJG60_011995</name>
</gene>
<dbReference type="Gene3D" id="3.30.70.1820">
    <property type="entry name" value="L1 transposable element, RRM domain"/>
    <property type="match status" value="1"/>
</dbReference>
<reference evidence="3 4" key="1">
    <citation type="journal article" date="2020" name="Nature">
        <title>Six reference-quality genomes reveal evolution of bat adaptations.</title>
        <authorList>
            <person name="Jebb D."/>
            <person name="Huang Z."/>
            <person name="Pippel M."/>
            <person name="Hughes G.M."/>
            <person name="Lavrichenko K."/>
            <person name="Devanna P."/>
            <person name="Winkler S."/>
            <person name="Jermiin L.S."/>
            <person name="Skirmuntt E.C."/>
            <person name="Katzourakis A."/>
            <person name="Burkitt-Gray L."/>
            <person name="Ray D.A."/>
            <person name="Sullivan K.A.M."/>
            <person name="Roscito J.G."/>
            <person name="Kirilenko B.M."/>
            <person name="Davalos L.M."/>
            <person name="Corthals A.P."/>
            <person name="Power M.L."/>
            <person name="Jones G."/>
            <person name="Ransome R.D."/>
            <person name="Dechmann D.K.N."/>
            <person name="Locatelli A.G."/>
            <person name="Puechmaille S.J."/>
            <person name="Fedrigo O."/>
            <person name="Jarvis E.D."/>
            <person name="Hiller M."/>
            <person name="Vernes S.C."/>
            <person name="Myers E.W."/>
            <person name="Teeling E.C."/>
        </authorList>
    </citation>
    <scope>NUCLEOTIDE SEQUENCE [LARGE SCALE GENOMIC DNA]</scope>
    <source>
        <strain evidence="3">Bat1K_MPI-CBG_1</strain>
    </source>
</reference>
<dbReference type="AlphaFoldDB" id="A0A833ZDF0"/>
<dbReference type="Proteomes" id="UP000664940">
    <property type="component" value="Unassembled WGS sequence"/>
</dbReference>
<dbReference type="Pfam" id="PF02994">
    <property type="entry name" value="Transposase_22"/>
    <property type="match status" value="1"/>
</dbReference>
<sequence length="121" mass="14205">MQDNMKHNNIHIIGIPEGEEEQRIENLFEKIVMGKFPNLMREKVTQIQETQGVPIKRNPKRPTSRHIIIKMAKFQDKGRILKAAREKQEVTYKGAQIRLAADLTSQWKRPKPEENGKKYSR</sequence>
<dbReference type="InterPro" id="IPR004244">
    <property type="entry name" value="Transposase_22"/>
</dbReference>
<comment type="similarity">
    <text evidence="1">Belongs to the transposase 22 family.</text>
</comment>
<name>A0A833ZDF0_9CHIR</name>
<dbReference type="EMBL" id="JABVXQ010000008">
    <property type="protein sequence ID" value="KAF6094932.1"/>
    <property type="molecule type" value="Genomic_DNA"/>
</dbReference>
<evidence type="ECO:0000259" key="2">
    <source>
        <dbReference type="Pfam" id="PF02994"/>
    </source>
</evidence>
<dbReference type="InterPro" id="IPR043636">
    <property type="entry name" value="L1_RRM_dom"/>
</dbReference>
<evidence type="ECO:0000256" key="1">
    <source>
        <dbReference type="ARBA" id="ARBA00061640"/>
    </source>
</evidence>
<evidence type="ECO:0000313" key="4">
    <source>
        <dbReference type="Proteomes" id="UP000664940"/>
    </source>
</evidence>
<feature type="domain" description="L1 transposable element RRM" evidence="2">
    <location>
        <begin position="8"/>
        <end position="102"/>
    </location>
</feature>
<protein>
    <recommendedName>
        <fullName evidence="2">L1 transposable element RRM domain-containing protein</fullName>
    </recommendedName>
</protein>
<proteinExistence type="inferred from homology"/>
<dbReference type="FunFam" id="3.30.70.1820:FF:000002">
    <property type="entry name" value="LINE-1 retrotransposable element ORF1 protein"/>
    <property type="match status" value="1"/>
</dbReference>
<organism evidence="3 4">
    <name type="scientific">Phyllostomus discolor</name>
    <name type="common">pale spear-nosed bat</name>
    <dbReference type="NCBI Taxonomy" id="89673"/>
    <lineage>
        <taxon>Eukaryota</taxon>
        <taxon>Metazoa</taxon>
        <taxon>Chordata</taxon>
        <taxon>Craniata</taxon>
        <taxon>Vertebrata</taxon>
        <taxon>Euteleostomi</taxon>
        <taxon>Mammalia</taxon>
        <taxon>Eutheria</taxon>
        <taxon>Laurasiatheria</taxon>
        <taxon>Chiroptera</taxon>
        <taxon>Yangochiroptera</taxon>
        <taxon>Phyllostomidae</taxon>
        <taxon>Phyllostominae</taxon>
        <taxon>Phyllostomus</taxon>
    </lineage>
</organism>
<comment type="caution">
    <text evidence="3">The sequence shown here is derived from an EMBL/GenBank/DDBJ whole genome shotgun (WGS) entry which is preliminary data.</text>
</comment>
<accession>A0A833ZDF0</accession>
<evidence type="ECO:0000313" key="3">
    <source>
        <dbReference type="EMBL" id="KAF6094932.1"/>
    </source>
</evidence>
<dbReference type="PANTHER" id="PTHR11505">
    <property type="entry name" value="L1 TRANSPOSABLE ELEMENT-RELATED"/>
    <property type="match status" value="1"/>
</dbReference>